<keyword evidence="4" id="KW-0677">Repeat</keyword>
<evidence type="ECO:0000256" key="9">
    <source>
        <dbReference type="ARBA" id="ARBA00023295"/>
    </source>
</evidence>
<dbReference type="GO" id="GO:0030245">
    <property type="term" value="P:cellulose catabolic process"/>
    <property type="evidence" value="ECO:0007669"/>
    <property type="project" value="UniProtKB-KW"/>
</dbReference>
<dbReference type="InterPro" id="IPR011049">
    <property type="entry name" value="Serralysin-like_metalloprot_C"/>
</dbReference>
<evidence type="ECO:0000256" key="1">
    <source>
        <dbReference type="ARBA" id="ARBA00000966"/>
    </source>
</evidence>
<dbReference type="InterPro" id="IPR003644">
    <property type="entry name" value="Calx_beta"/>
</dbReference>
<dbReference type="Pfam" id="PF00553">
    <property type="entry name" value="CBM_2"/>
    <property type="match status" value="1"/>
</dbReference>
<evidence type="ECO:0000313" key="12">
    <source>
        <dbReference type="EMBL" id="RVT98545.1"/>
    </source>
</evidence>
<dbReference type="Pfam" id="PF00353">
    <property type="entry name" value="HemolysinCabind"/>
    <property type="match status" value="4"/>
</dbReference>
<dbReference type="InterPro" id="IPR008965">
    <property type="entry name" value="CBM2/CBM3_carb-bd_dom_sf"/>
</dbReference>
<keyword evidence="13" id="KW-1185">Reference proteome</keyword>
<dbReference type="GO" id="GO:0008810">
    <property type="term" value="F:cellulase activity"/>
    <property type="evidence" value="ECO:0007669"/>
    <property type="project" value="UniProtKB-EC"/>
</dbReference>
<comment type="caution">
    <text evidence="12">The sequence shown here is derived from an EMBL/GenBank/DDBJ whole genome shotgun (WGS) entry which is preliminary data.</text>
</comment>
<protein>
    <recommendedName>
        <fullName evidence="2">cellulase</fullName>
        <ecNumber evidence="2">3.2.1.4</ecNumber>
    </recommendedName>
</protein>
<dbReference type="PRINTS" id="PR00313">
    <property type="entry name" value="CABNDNGRPT"/>
</dbReference>
<dbReference type="InterPro" id="IPR017853">
    <property type="entry name" value="GH"/>
</dbReference>
<dbReference type="RefSeq" id="WP_127785017.1">
    <property type="nucleotide sequence ID" value="NZ_SACL01000001.1"/>
</dbReference>
<dbReference type="Proteomes" id="UP000282957">
    <property type="component" value="Unassembled WGS sequence"/>
</dbReference>
<dbReference type="SUPFAM" id="SSF51445">
    <property type="entry name" value="(Trans)glycosidases"/>
    <property type="match status" value="1"/>
</dbReference>
<dbReference type="InterPro" id="IPR001343">
    <property type="entry name" value="Hemolysn_Ca-bd"/>
</dbReference>
<dbReference type="SMART" id="SM00637">
    <property type="entry name" value="CBD_II"/>
    <property type="match status" value="1"/>
</dbReference>
<dbReference type="InterPro" id="IPR001919">
    <property type="entry name" value="CBD2"/>
</dbReference>
<dbReference type="Gene3D" id="2.150.10.10">
    <property type="entry name" value="Serralysin-like metalloprotease, C-terminal"/>
    <property type="match status" value="3"/>
</dbReference>
<dbReference type="GO" id="GO:0005509">
    <property type="term" value="F:calcium ion binding"/>
    <property type="evidence" value="ECO:0007669"/>
    <property type="project" value="InterPro"/>
</dbReference>
<accession>A0A437MLP4</accession>
<dbReference type="InterPro" id="IPR001547">
    <property type="entry name" value="Glyco_hydro_5"/>
</dbReference>
<dbReference type="PROSITE" id="PS51173">
    <property type="entry name" value="CBM2"/>
    <property type="match status" value="1"/>
</dbReference>
<sequence>MVETVNATLRSNWDGGFVADLTVTATGSASNGWTVEFDAPFELTNVWNARIISRVGTHYVLGNLDYNGTIAAGSSTGFGFQAGGSFSQLTGLHTGTGSGSTGGGIIPGLTISDMTIAEPVSGTANATLTVTLSAAATGTVSVNYATGGGTATAGSDYTATSGTLTFAAGETSKTITIPVKADTLAEGTETLNVTLSSPSGATITDGTGVVTITDTVVPVGAPELGISDIAVTEPASGTKGATFTITLSHASTEVVQVAYATADGTAHAGSDYTAVSGTLVFNPGETSKTVTVQVAGDGIAEGSETFALNLTHAAGATPPSLSATATISDPVSSSGYLHTDGNQIVTADGTPVQINATSWFGGESTTYVPHGLWSRGYKDMLDQMVELGFNTIRLPYSDEALEPGKVPNGIDFSLNPDLQGLTVLQVYDKIVEYAGQVGLKIFFDHHRSDAGAGPNGNGLWYTGTYPESKMIENWVMLANRYAGNTTVIGADLHNEPHNASWGTGDAATDWQLAAQRIGNAVLAANPNWLIIVEGVESYQGNNYWWGGNLQGVAQHPVVLNVANQLVYSPHDYPNSVFPQTWFQDPNYPNNLDDIFRANWGYIYEQNIAPILLGEWGTKLVDPLDAGWLSAITKYLGGDFNLDGVKDISAGKLPMSWAWWAWNPNSGDTGGVLQDDWLTPNLNKVNAVKPIMFGLITGGGSVTPPTGGDTASFATSAELALGSIASSVTHIELTGDNLGAGSLDHLAHLTTVTLTATAPQLSASFSAADASAFTGKAIHVSAPNAQLLGVDGTALGSDASLRVTGTHDLVVFGGAGDDIVVAGDGSTLFQGGAGSDRIIFGTAAGMAAAQVDGGAGTDVIELGADVTTLSANAFAGKSNIEYLQFDTTGSVTASFGLQAVGASNGQLIVVAPNAASVHFDASAVPYGAVVLYGTAGADTLIGGQGDDWLIGQGGADTLKGGAGQDSIVFATAARLAEAALVDGGTGFDTLKIEGGNAVTDSAFAHVTNMEHLQLAGGGVQSATLGDLAGTGFGGRVTVTGPGATALSIDAHAMTTGVLDVYMTTGADTITGSTGADLFRGVGAGDTVRGGAGNDGFQFAGLSDFTGAALVDGGTGYDLAAVGGFGSLADSGFAHIANMDQVVFVGGADAATSGRVTLALGGNAAAAFKGDVTLSAAGGTSLTLDGSALAGKGLVAVGGVGNDVFTASAQNDLFVSGGGHDLFIFGAQTGHDRVEGWVSGNDGLFFQSLTEAEVQAMLAGATEAGGDTTLHYAGGDVTLAGVAKAGLALTDFGWGM</sequence>
<dbReference type="Pfam" id="PF00150">
    <property type="entry name" value="Cellulase"/>
    <property type="match status" value="1"/>
</dbReference>
<dbReference type="InterPro" id="IPR018087">
    <property type="entry name" value="Glyco_hydro_5_CS"/>
</dbReference>
<dbReference type="SUPFAM" id="SSF51120">
    <property type="entry name" value="beta-Roll"/>
    <property type="match status" value="2"/>
</dbReference>
<dbReference type="Gene3D" id="2.60.40.290">
    <property type="match status" value="1"/>
</dbReference>
<evidence type="ECO:0000259" key="11">
    <source>
        <dbReference type="PROSITE" id="PS51173"/>
    </source>
</evidence>
<evidence type="ECO:0000256" key="7">
    <source>
        <dbReference type="ARBA" id="ARBA00023001"/>
    </source>
</evidence>
<evidence type="ECO:0000256" key="4">
    <source>
        <dbReference type="ARBA" id="ARBA00022737"/>
    </source>
</evidence>
<keyword evidence="3" id="KW-0732">Signal</keyword>
<dbReference type="SMART" id="SM00237">
    <property type="entry name" value="Calx_beta"/>
    <property type="match status" value="2"/>
</dbReference>
<feature type="domain" description="CBM2" evidence="11">
    <location>
        <begin position="1"/>
        <end position="97"/>
    </location>
</feature>
<dbReference type="EMBL" id="SACL01000001">
    <property type="protein sequence ID" value="RVT98545.1"/>
    <property type="molecule type" value="Genomic_DNA"/>
</dbReference>
<dbReference type="GO" id="GO:0016020">
    <property type="term" value="C:membrane"/>
    <property type="evidence" value="ECO:0007669"/>
    <property type="project" value="InterPro"/>
</dbReference>
<dbReference type="GO" id="GO:0030247">
    <property type="term" value="F:polysaccharide binding"/>
    <property type="evidence" value="ECO:0007669"/>
    <property type="project" value="UniProtKB-UniRule"/>
</dbReference>
<keyword evidence="7" id="KW-0136">Cellulose degradation</keyword>
<evidence type="ECO:0000256" key="3">
    <source>
        <dbReference type="ARBA" id="ARBA00022729"/>
    </source>
</evidence>
<dbReference type="InterPro" id="IPR018511">
    <property type="entry name" value="Hemolysin-typ_Ca-bd_CS"/>
</dbReference>
<evidence type="ECO:0000256" key="8">
    <source>
        <dbReference type="ARBA" id="ARBA00023277"/>
    </source>
</evidence>
<dbReference type="SUPFAM" id="SSF141072">
    <property type="entry name" value="CalX-like"/>
    <property type="match status" value="2"/>
</dbReference>
<keyword evidence="8" id="KW-0119">Carbohydrate metabolism</keyword>
<evidence type="ECO:0000313" key="13">
    <source>
        <dbReference type="Proteomes" id="UP000282957"/>
    </source>
</evidence>
<dbReference type="PROSITE" id="PS00659">
    <property type="entry name" value="GLYCOSYL_HYDROL_F5"/>
    <property type="match status" value="1"/>
</dbReference>
<keyword evidence="5" id="KW-0378">Hydrolase</keyword>
<reference evidence="12 13" key="1">
    <citation type="submission" date="2019-01" db="EMBL/GenBank/DDBJ databases">
        <authorList>
            <person name="Chen W.-M."/>
        </authorList>
    </citation>
    <scope>NUCLEOTIDE SEQUENCE [LARGE SCALE GENOMIC DNA]</scope>
    <source>
        <strain evidence="12 13">CCP-6</strain>
    </source>
</reference>
<dbReference type="PANTHER" id="PTHR35923:SF2">
    <property type="entry name" value="ENDOGLUCANASE"/>
    <property type="match status" value="1"/>
</dbReference>
<name>A0A437MLP4_9PROT</name>
<evidence type="ECO:0000256" key="5">
    <source>
        <dbReference type="ARBA" id="ARBA00022801"/>
    </source>
</evidence>
<dbReference type="OrthoDB" id="1153097at2"/>
<dbReference type="InterPro" id="IPR038081">
    <property type="entry name" value="CalX-like_sf"/>
</dbReference>
<proteinExistence type="predicted"/>
<dbReference type="Pfam" id="PF03160">
    <property type="entry name" value="Calx-beta"/>
    <property type="match status" value="2"/>
</dbReference>
<comment type="catalytic activity">
    <reaction evidence="1">
        <text>Endohydrolysis of (1-&gt;4)-beta-D-glucosidic linkages in cellulose, lichenin and cereal beta-D-glucans.</text>
        <dbReference type="EC" id="3.2.1.4"/>
    </reaction>
</comment>
<organism evidence="12 13">
    <name type="scientific">Rhodovarius crocodyli</name>
    <dbReference type="NCBI Taxonomy" id="1979269"/>
    <lineage>
        <taxon>Bacteria</taxon>
        <taxon>Pseudomonadati</taxon>
        <taxon>Pseudomonadota</taxon>
        <taxon>Alphaproteobacteria</taxon>
        <taxon>Acetobacterales</taxon>
        <taxon>Roseomonadaceae</taxon>
        <taxon>Rhodovarius</taxon>
    </lineage>
</organism>
<keyword evidence="9" id="KW-0326">Glycosidase</keyword>
<dbReference type="GO" id="GO:0007154">
    <property type="term" value="P:cell communication"/>
    <property type="evidence" value="ECO:0007669"/>
    <property type="project" value="InterPro"/>
</dbReference>
<keyword evidence="10" id="KW-0624">Polysaccharide degradation</keyword>
<keyword evidence="6" id="KW-0106">Calcium</keyword>
<evidence type="ECO:0000256" key="6">
    <source>
        <dbReference type="ARBA" id="ARBA00022837"/>
    </source>
</evidence>
<gene>
    <name evidence="12" type="ORF">EOD42_00010</name>
</gene>
<dbReference type="PROSITE" id="PS00330">
    <property type="entry name" value="HEMOLYSIN_CALCIUM"/>
    <property type="match status" value="1"/>
</dbReference>
<dbReference type="Gene3D" id="2.60.40.2030">
    <property type="match status" value="2"/>
</dbReference>
<evidence type="ECO:0000256" key="10">
    <source>
        <dbReference type="ARBA" id="ARBA00023326"/>
    </source>
</evidence>
<dbReference type="Gene3D" id="3.20.20.80">
    <property type="entry name" value="Glycosidases"/>
    <property type="match status" value="1"/>
</dbReference>
<evidence type="ECO:0000256" key="2">
    <source>
        <dbReference type="ARBA" id="ARBA00012601"/>
    </source>
</evidence>
<dbReference type="PANTHER" id="PTHR35923">
    <property type="entry name" value="MAJOR EXTRACELLULAR ENDOGLUCANASE"/>
    <property type="match status" value="1"/>
</dbReference>
<dbReference type="SUPFAM" id="SSF49384">
    <property type="entry name" value="Carbohydrate-binding domain"/>
    <property type="match status" value="1"/>
</dbReference>
<dbReference type="EC" id="3.2.1.4" evidence="2"/>
<dbReference type="InterPro" id="IPR012291">
    <property type="entry name" value="CBM2_carb-bd_dom_sf"/>
</dbReference>